<dbReference type="Pfam" id="PF06945">
    <property type="entry name" value="DUF1289"/>
    <property type="match status" value="1"/>
</dbReference>
<gene>
    <name evidence="1" type="ORF">ROH8110_00715</name>
</gene>
<accession>A0A1X6YG86</accession>
<dbReference type="InterPro" id="IPR010710">
    <property type="entry name" value="DUF1289"/>
</dbReference>
<dbReference type="AlphaFoldDB" id="A0A1X6YG86"/>
<dbReference type="RefSeq" id="WP_085816341.1">
    <property type="nucleotide sequence ID" value="NZ_FWFU01000001.1"/>
</dbReference>
<dbReference type="EMBL" id="FWFU01000001">
    <property type="protein sequence ID" value="SLN20753.1"/>
    <property type="molecule type" value="Genomic_DNA"/>
</dbReference>
<evidence type="ECO:0008006" key="3">
    <source>
        <dbReference type="Google" id="ProtNLM"/>
    </source>
</evidence>
<evidence type="ECO:0000313" key="2">
    <source>
        <dbReference type="Proteomes" id="UP000193207"/>
    </source>
</evidence>
<sequence length="85" mass="9935">MKDEQRDNDRVWTRDEVESPCVRLCVVHPEARICTGCYRSIDEIARWSRMEPQERRDIMAALPDRAPLLAKRRGGRAARLKRSQG</sequence>
<reference evidence="1 2" key="1">
    <citation type="submission" date="2017-03" db="EMBL/GenBank/DDBJ databases">
        <authorList>
            <person name="Afonso C.L."/>
            <person name="Miller P.J."/>
            <person name="Scott M.A."/>
            <person name="Spackman E."/>
            <person name="Goraichik I."/>
            <person name="Dimitrov K.M."/>
            <person name="Suarez D.L."/>
            <person name="Swayne D.E."/>
        </authorList>
    </citation>
    <scope>NUCLEOTIDE SEQUENCE [LARGE SCALE GENOMIC DNA]</scope>
    <source>
        <strain evidence="1 2">CECT 8110</strain>
    </source>
</reference>
<name>A0A1X6YG86_9RHOB</name>
<dbReference type="Proteomes" id="UP000193207">
    <property type="component" value="Unassembled WGS sequence"/>
</dbReference>
<proteinExistence type="predicted"/>
<organism evidence="1 2">
    <name type="scientific">Roseovarius halotolerans</name>
    <dbReference type="NCBI Taxonomy" id="505353"/>
    <lineage>
        <taxon>Bacteria</taxon>
        <taxon>Pseudomonadati</taxon>
        <taxon>Pseudomonadota</taxon>
        <taxon>Alphaproteobacteria</taxon>
        <taxon>Rhodobacterales</taxon>
        <taxon>Roseobacteraceae</taxon>
        <taxon>Roseovarius</taxon>
    </lineage>
</organism>
<evidence type="ECO:0000313" key="1">
    <source>
        <dbReference type="EMBL" id="SLN20753.1"/>
    </source>
</evidence>
<protein>
    <recommendedName>
        <fullName evidence="3">Fe-S protein</fullName>
    </recommendedName>
</protein>
<dbReference type="OrthoDB" id="9811423at2"/>
<keyword evidence="2" id="KW-1185">Reference proteome</keyword>
<dbReference type="PANTHER" id="PTHR35175">
    <property type="entry name" value="DUF1289 DOMAIN-CONTAINING PROTEIN"/>
    <property type="match status" value="1"/>
</dbReference>
<dbReference type="PANTHER" id="PTHR35175:SF2">
    <property type="entry name" value="DUF1289 DOMAIN-CONTAINING PROTEIN"/>
    <property type="match status" value="1"/>
</dbReference>